<gene>
    <name evidence="1" type="ORF">SSPO_091590</name>
</gene>
<evidence type="ECO:0000313" key="1">
    <source>
        <dbReference type="EMBL" id="BBJ46441.1"/>
    </source>
</evidence>
<evidence type="ECO:0000313" key="2">
    <source>
        <dbReference type="Proteomes" id="UP000463951"/>
    </source>
</evidence>
<dbReference type="InterPro" id="IPR040701">
    <property type="entry name" value="Bact_RF_family2"/>
</dbReference>
<organism evidence="1 2">
    <name type="scientific">Streptomyces antimycoticus</name>
    <dbReference type="NCBI Taxonomy" id="68175"/>
    <lineage>
        <taxon>Bacteria</taxon>
        <taxon>Bacillati</taxon>
        <taxon>Actinomycetota</taxon>
        <taxon>Actinomycetes</taxon>
        <taxon>Kitasatosporales</taxon>
        <taxon>Streptomycetaceae</taxon>
        <taxon>Streptomyces</taxon>
        <taxon>Streptomyces violaceusniger group</taxon>
    </lineage>
</organism>
<dbReference type="Pfam" id="PF18844">
    <property type="entry name" value="baeRF_family2"/>
    <property type="match status" value="1"/>
</dbReference>
<dbReference type="Proteomes" id="UP000463951">
    <property type="component" value="Chromosome"/>
</dbReference>
<name>A0A499VA95_9ACTN</name>
<protein>
    <submittedName>
        <fullName evidence="1">Uncharacterized protein</fullName>
    </submittedName>
</protein>
<dbReference type="AlphaFoldDB" id="A0A499VA95"/>
<sequence>MKLSFLDPLYARPGPWAAVYLDTSRDIEDPEKAIELRWRHLRDALSGQGVDSATLSALHTAVGSDREVSGRHGKALFAAHGRLGLAEKLPEPPAADSARFTSIPDVLPLVLQHAPDIPYVAVALSRAFAETDLEEDVVVHYQAGRWPMSRVAPEPRYNHIGAARDWPANAFAVAHELENLRRWTDAETIVLRCAAEDVWLRGVLVNHLPVSTQQRVVTVPGSGRPVAGPGRALLEAELNDTLRATVNEHDRTLTHRYMAQRARHPDTSEGLSAAITALQRGQAHCLLLTHPVNLPESLWAGPEPTHVTLTEPDLHTFGVHTGRQEPAGAVVVRALVGTGAELITVPRAELSLQDGVGVLLRYHDPYT</sequence>
<dbReference type="EMBL" id="AP019620">
    <property type="protein sequence ID" value="BBJ46441.1"/>
    <property type="molecule type" value="Genomic_DNA"/>
</dbReference>
<reference evidence="1 2" key="1">
    <citation type="journal article" date="2020" name="Int. J. Syst. Evol. Microbiol.">
        <title>Reclassification of Streptomyces castelarensis and Streptomyces sporoclivatus as later heterotypic synonyms of Streptomyces antimycoticus.</title>
        <authorList>
            <person name="Komaki H."/>
            <person name="Tamura T."/>
        </authorList>
    </citation>
    <scope>NUCLEOTIDE SEQUENCE [LARGE SCALE GENOMIC DNA]</scope>
    <source>
        <strain evidence="1 2">NBRC 100767</strain>
    </source>
</reference>
<proteinExistence type="predicted"/>
<accession>A0A499VA95</accession>